<feature type="compositionally biased region" description="Basic residues" evidence="1">
    <location>
        <begin position="133"/>
        <end position="146"/>
    </location>
</feature>
<proteinExistence type="predicted"/>
<feature type="compositionally biased region" description="Basic and acidic residues" evidence="1">
    <location>
        <begin position="171"/>
        <end position="181"/>
    </location>
</feature>
<evidence type="ECO:0000256" key="1">
    <source>
        <dbReference type="SAM" id="MobiDB-lite"/>
    </source>
</evidence>
<gene>
    <name evidence="2" type="ORF">SEVIR_9G512401v2</name>
</gene>
<organism evidence="2 3">
    <name type="scientific">Setaria viridis</name>
    <name type="common">Green bristlegrass</name>
    <name type="synonym">Setaria italica subsp. viridis</name>
    <dbReference type="NCBI Taxonomy" id="4556"/>
    <lineage>
        <taxon>Eukaryota</taxon>
        <taxon>Viridiplantae</taxon>
        <taxon>Streptophyta</taxon>
        <taxon>Embryophyta</taxon>
        <taxon>Tracheophyta</taxon>
        <taxon>Spermatophyta</taxon>
        <taxon>Magnoliopsida</taxon>
        <taxon>Liliopsida</taxon>
        <taxon>Poales</taxon>
        <taxon>Poaceae</taxon>
        <taxon>PACMAD clade</taxon>
        <taxon>Panicoideae</taxon>
        <taxon>Panicodae</taxon>
        <taxon>Paniceae</taxon>
        <taxon>Cenchrinae</taxon>
        <taxon>Setaria</taxon>
    </lineage>
</organism>
<dbReference type="EMBL" id="CM016560">
    <property type="protein sequence ID" value="TKV97703.1"/>
    <property type="molecule type" value="Genomic_DNA"/>
</dbReference>
<dbReference type="Proteomes" id="UP000298652">
    <property type="component" value="Chromosome 9"/>
</dbReference>
<sequence length="201" mass="21537">MVEREGLAVLRHCFTMLPYEDCSMIFKDTLGAIDEILSSQFGWMRGGVLGERKKRRAQGSRGDHLDADQRIRQGQMELLLPAACPSVRQRAVQGAHRGARGEGHRGAVRGQVRLLRSGGVLPLDGIPRGAAARARRVPGPARRRSRGGGERLVLQLRHPEAARGGQGPPPRARDGAGEADRGAAGGGAEARVREAGDGDHQ</sequence>
<dbReference type="Gramene" id="TKV97703">
    <property type="protein sequence ID" value="TKV97703"/>
    <property type="gene ID" value="SEVIR_9G512401v2"/>
</dbReference>
<feature type="region of interest" description="Disordered" evidence="1">
    <location>
        <begin position="125"/>
        <end position="201"/>
    </location>
</feature>
<name>A0A4U6TA36_SETVI</name>
<keyword evidence="3" id="KW-1185">Reference proteome</keyword>
<reference evidence="2" key="1">
    <citation type="submission" date="2019-03" db="EMBL/GenBank/DDBJ databases">
        <title>WGS assembly of Setaria viridis.</title>
        <authorList>
            <person name="Huang P."/>
            <person name="Jenkins J."/>
            <person name="Grimwood J."/>
            <person name="Barry K."/>
            <person name="Healey A."/>
            <person name="Mamidi S."/>
            <person name="Sreedasyam A."/>
            <person name="Shu S."/>
            <person name="Feldman M."/>
            <person name="Wu J."/>
            <person name="Yu Y."/>
            <person name="Chen C."/>
            <person name="Johnson J."/>
            <person name="Rokhsar D."/>
            <person name="Baxter I."/>
            <person name="Schmutz J."/>
            <person name="Brutnell T."/>
            <person name="Kellogg E."/>
        </authorList>
    </citation>
    <scope>NUCLEOTIDE SEQUENCE [LARGE SCALE GENOMIC DNA]</scope>
</reference>
<evidence type="ECO:0000313" key="2">
    <source>
        <dbReference type="EMBL" id="TKV97703.1"/>
    </source>
</evidence>
<protein>
    <submittedName>
        <fullName evidence="2">Uncharacterized protein</fullName>
    </submittedName>
</protein>
<accession>A0A4U6TA36</accession>
<dbReference type="AlphaFoldDB" id="A0A4U6TA36"/>
<evidence type="ECO:0000313" key="3">
    <source>
        <dbReference type="Proteomes" id="UP000298652"/>
    </source>
</evidence>
<feature type="compositionally biased region" description="Basic and acidic residues" evidence="1">
    <location>
        <begin position="190"/>
        <end position="201"/>
    </location>
</feature>